<keyword evidence="3" id="KW-1185">Reference proteome</keyword>
<sequence>MHNVQTLRRPTTSAYLRANIAFLIIPGNTRPRNNDKTKMYASVVHCLQVTELPEIHKSNGGPSLKNLALTEAPKASTEALMASTEALMASTEAPKGVDRGIEGPSNDHGGADRTVRKNIDPTTLPEKEHYASKINAMGGSSSQGRERNVKIKVTVVPSGAKAWANSLLRE</sequence>
<name>A0AAW0A3S3_9AGAR</name>
<evidence type="ECO:0000313" key="2">
    <source>
        <dbReference type="EMBL" id="KAK7000754.1"/>
    </source>
</evidence>
<reference evidence="2 3" key="1">
    <citation type="journal article" date="2024" name="J Genomics">
        <title>Draft genome sequencing and assembly of Favolaschia claudopus CIRM-BRFM 2984 isolated from oak limbs.</title>
        <authorList>
            <person name="Navarro D."/>
            <person name="Drula E."/>
            <person name="Chaduli D."/>
            <person name="Cazenave R."/>
            <person name="Ahrendt S."/>
            <person name="Wang J."/>
            <person name="Lipzen A."/>
            <person name="Daum C."/>
            <person name="Barry K."/>
            <person name="Grigoriev I.V."/>
            <person name="Favel A."/>
            <person name="Rosso M.N."/>
            <person name="Martin F."/>
        </authorList>
    </citation>
    <scope>NUCLEOTIDE SEQUENCE [LARGE SCALE GENOMIC DNA]</scope>
    <source>
        <strain evidence="2 3">CIRM-BRFM 2984</strain>
    </source>
</reference>
<dbReference type="EMBL" id="JAWWNJ010000087">
    <property type="protein sequence ID" value="KAK7000754.1"/>
    <property type="molecule type" value="Genomic_DNA"/>
</dbReference>
<feature type="compositionally biased region" description="Basic and acidic residues" evidence="1">
    <location>
        <begin position="109"/>
        <end position="118"/>
    </location>
</feature>
<organism evidence="2 3">
    <name type="scientific">Favolaschia claudopus</name>
    <dbReference type="NCBI Taxonomy" id="2862362"/>
    <lineage>
        <taxon>Eukaryota</taxon>
        <taxon>Fungi</taxon>
        <taxon>Dikarya</taxon>
        <taxon>Basidiomycota</taxon>
        <taxon>Agaricomycotina</taxon>
        <taxon>Agaricomycetes</taxon>
        <taxon>Agaricomycetidae</taxon>
        <taxon>Agaricales</taxon>
        <taxon>Marasmiineae</taxon>
        <taxon>Mycenaceae</taxon>
        <taxon>Favolaschia</taxon>
    </lineage>
</organism>
<feature type="region of interest" description="Disordered" evidence="1">
    <location>
        <begin position="92"/>
        <end position="118"/>
    </location>
</feature>
<comment type="caution">
    <text evidence="2">The sequence shown here is derived from an EMBL/GenBank/DDBJ whole genome shotgun (WGS) entry which is preliminary data.</text>
</comment>
<dbReference type="AlphaFoldDB" id="A0AAW0A3S3"/>
<dbReference type="Proteomes" id="UP001362999">
    <property type="component" value="Unassembled WGS sequence"/>
</dbReference>
<gene>
    <name evidence="2" type="ORF">R3P38DRAFT_2797054</name>
</gene>
<evidence type="ECO:0000256" key="1">
    <source>
        <dbReference type="SAM" id="MobiDB-lite"/>
    </source>
</evidence>
<protein>
    <submittedName>
        <fullName evidence="2">Uncharacterized protein</fullName>
    </submittedName>
</protein>
<proteinExistence type="predicted"/>
<accession>A0AAW0A3S3</accession>
<evidence type="ECO:0000313" key="3">
    <source>
        <dbReference type="Proteomes" id="UP001362999"/>
    </source>
</evidence>